<keyword evidence="2 9" id="KW-0963">Cytoplasm</keyword>
<evidence type="ECO:0000256" key="6">
    <source>
        <dbReference type="ARBA" id="ARBA00023136"/>
    </source>
</evidence>
<organism evidence="11 12">
    <name type="scientific">Candidatus Thermofonsia Clade 3 bacterium</name>
    <dbReference type="NCBI Taxonomy" id="2364212"/>
    <lineage>
        <taxon>Bacteria</taxon>
        <taxon>Bacillati</taxon>
        <taxon>Chloroflexota</taxon>
        <taxon>Candidatus Thermofontia</taxon>
        <taxon>Candidatus Thermofonsia Clade 3</taxon>
    </lineage>
</organism>
<name>A0A2M8QC27_9CHLR</name>
<dbReference type="EMBL" id="PGTN01000053">
    <property type="protein sequence ID" value="PJF47361.1"/>
    <property type="molecule type" value="Genomic_DNA"/>
</dbReference>
<dbReference type="InterPro" id="IPR004390">
    <property type="entry name" value="SR_rcpt_FtsY"/>
</dbReference>
<evidence type="ECO:0000256" key="3">
    <source>
        <dbReference type="ARBA" id="ARBA00022741"/>
    </source>
</evidence>
<dbReference type="SUPFAM" id="SSF47364">
    <property type="entry name" value="Domain of the SRP/SRP receptor G-proteins"/>
    <property type="match status" value="1"/>
</dbReference>
<dbReference type="GO" id="GO:0003924">
    <property type="term" value="F:GTPase activity"/>
    <property type="evidence" value="ECO:0007669"/>
    <property type="project" value="UniProtKB-UniRule"/>
</dbReference>
<dbReference type="Proteomes" id="UP000230790">
    <property type="component" value="Unassembled WGS sequence"/>
</dbReference>
<keyword evidence="7 9" id="KW-0675">Receptor</keyword>
<dbReference type="InterPro" id="IPR036225">
    <property type="entry name" value="SRP/SRP_N"/>
</dbReference>
<dbReference type="InterPro" id="IPR027417">
    <property type="entry name" value="P-loop_NTPase"/>
</dbReference>
<evidence type="ECO:0000313" key="11">
    <source>
        <dbReference type="EMBL" id="PJF47361.1"/>
    </source>
</evidence>
<dbReference type="FunFam" id="3.40.50.300:FF:000053">
    <property type="entry name" value="Signal recognition particle receptor FtsY"/>
    <property type="match status" value="1"/>
</dbReference>
<evidence type="ECO:0000256" key="4">
    <source>
        <dbReference type="ARBA" id="ARBA00022801"/>
    </source>
</evidence>
<dbReference type="NCBIfam" id="TIGR00064">
    <property type="entry name" value="ftsY"/>
    <property type="match status" value="1"/>
</dbReference>
<feature type="binding site" evidence="9">
    <location>
        <begin position="254"/>
        <end position="257"/>
    </location>
    <ligand>
        <name>GTP</name>
        <dbReference type="ChEBI" id="CHEBI:37565"/>
    </ligand>
</feature>
<dbReference type="FunFam" id="1.20.120.140:FF:000002">
    <property type="entry name" value="Signal recognition particle receptor FtsY"/>
    <property type="match status" value="1"/>
</dbReference>
<dbReference type="SMART" id="SM00963">
    <property type="entry name" value="SRP54_N"/>
    <property type="match status" value="1"/>
</dbReference>
<protein>
    <recommendedName>
        <fullName evidence="9">Signal recognition particle receptor FtsY</fullName>
        <shortName evidence="9">SRP receptor</shortName>
        <ecNumber evidence="9">3.6.5.4</ecNumber>
    </recommendedName>
</protein>
<dbReference type="SMART" id="SM00382">
    <property type="entry name" value="AAA"/>
    <property type="match status" value="1"/>
</dbReference>
<comment type="catalytic activity">
    <reaction evidence="8 9">
        <text>GTP + H2O = GDP + phosphate + H(+)</text>
        <dbReference type="Rhea" id="RHEA:19669"/>
        <dbReference type="ChEBI" id="CHEBI:15377"/>
        <dbReference type="ChEBI" id="CHEBI:15378"/>
        <dbReference type="ChEBI" id="CHEBI:37565"/>
        <dbReference type="ChEBI" id="CHEBI:43474"/>
        <dbReference type="ChEBI" id="CHEBI:58189"/>
        <dbReference type="EC" id="3.6.5.4"/>
    </reaction>
</comment>
<reference evidence="11 12" key="1">
    <citation type="submission" date="2017-11" db="EMBL/GenBank/DDBJ databases">
        <title>Evolution of Phototrophy in the Chloroflexi Phylum Driven by Horizontal Gene Transfer.</title>
        <authorList>
            <person name="Ward L.M."/>
            <person name="Hemp J."/>
            <person name="Shih P.M."/>
            <person name="Mcglynn S.E."/>
            <person name="Fischer W."/>
        </authorList>
    </citation>
    <scope>NUCLEOTIDE SEQUENCE [LARGE SCALE GENOMIC DNA]</scope>
    <source>
        <strain evidence="11">JP3_7</strain>
    </source>
</reference>
<dbReference type="CDD" id="cd17874">
    <property type="entry name" value="FtsY"/>
    <property type="match status" value="1"/>
</dbReference>
<dbReference type="InterPro" id="IPR013822">
    <property type="entry name" value="Signal_recog_particl_SRP54_hlx"/>
</dbReference>
<keyword evidence="6 9" id="KW-0472">Membrane</keyword>
<evidence type="ECO:0000256" key="2">
    <source>
        <dbReference type="ARBA" id="ARBA00022490"/>
    </source>
</evidence>
<dbReference type="InterPro" id="IPR000897">
    <property type="entry name" value="SRP54_GTPase_dom"/>
</dbReference>
<evidence type="ECO:0000256" key="9">
    <source>
        <dbReference type="HAMAP-Rule" id="MF_00920"/>
    </source>
</evidence>
<dbReference type="HAMAP" id="MF_00920">
    <property type="entry name" value="FtsY"/>
    <property type="match status" value="1"/>
</dbReference>
<dbReference type="Gene3D" id="1.20.120.140">
    <property type="entry name" value="Signal recognition particle SRP54, nucleotide-binding domain"/>
    <property type="match status" value="1"/>
</dbReference>
<accession>A0A2M8QC27</accession>
<dbReference type="InterPro" id="IPR042101">
    <property type="entry name" value="SRP54_N_sf"/>
</dbReference>
<dbReference type="EC" id="3.6.5.4" evidence="9"/>
<dbReference type="SUPFAM" id="SSF52540">
    <property type="entry name" value="P-loop containing nucleoside triphosphate hydrolases"/>
    <property type="match status" value="1"/>
</dbReference>
<sequence length="306" mass="32855">MPSLRDALARTRSSLFGKVQALLGQADITDETWDELEALLLQADVGVATTQKLLAALKQRARNEGIMRAEKLRDVLKDELRKLLLPGGAPAPYVYDRTRLLEVILVVGVNGSGKTTSIAKLSKLYQSKGRKVLLAACDTFRAAAIDQLQIWGERAGIPVIAGLPNSDPGAVAFDAIQAAFARKCDLLIVDTAGRLHTKHNLMKELEKVRNVLQRSVHEAPHQTLLVIDAANGQNAINQAQGFTASVGITGVILTKLDGTPKGGVAFAIAGELGIPIRYIGTGEKIDDIQEFDAKAFVDSLFEDGQG</sequence>
<dbReference type="Pfam" id="PF00448">
    <property type="entry name" value="SRP54"/>
    <property type="match status" value="1"/>
</dbReference>
<feature type="domain" description="SRP54-type proteins GTP-binding" evidence="10">
    <location>
        <begin position="275"/>
        <end position="288"/>
    </location>
</feature>
<dbReference type="GO" id="GO:0005047">
    <property type="term" value="F:signal recognition particle binding"/>
    <property type="evidence" value="ECO:0007669"/>
    <property type="project" value="TreeGrafter"/>
</dbReference>
<comment type="similarity">
    <text evidence="9">Belongs to the GTP-binding SRP family. FtsY subfamily.</text>
</comment>
<evidence type="ECO:0000256" key="5">
    <source>
        <dbReference type="ARBA" id="ARBA00023134"/>
    </source>
</evidence>
<dbReference type="PANTHER" id="PTHR43134:SF1">
    <property type="entry name" value="SIGNAL RECOGNITION PARTICLE RECEPTOR SUBUNIT ALPHA"/>
    <property type="match status" value="1"/>
</dbReference>
<comment type="subcellular location">
    <subcellularLocation>
        <location evidence="9">Cell membrane</location>
        <topology evidence="9">Peripheral membrane protein</topology>
        <orientation evidence="9">Cytoplasmic side</orientation>
    </subcellularLocation>
    <subcellularLocation>
        <location evidence="9">Cytoplasm</location>
    </subcellularLocation>
</comment>
<keyword evidence="1 9" id="KW-1003">Cell membrane</keyword>
<dbReference type="PANTHER" id="PTHR43134">
    <property type="entry name" value="SIGNAL RECOGNITION PARTICLE RECEPTOR SUBUNIT ALPHA"/>
    <property type="match status" value="1"/>
</dbReference>
<keyword evidence="5 9" id="KW-0342">GTP-binding</keyword>
<dbReference type="Pfam" id="PF02881">
    <property type="entry name" value="SRP54_N"/>
    <property type="match status" value="1"/>
</dbReference>
<feature type="binding site" evidence="9">
    <location>
        <begin position="108"/>
        <end position="115"/>
    </location>
    <ligand>
        <name>GTP</name>
        <dbReference type="ChEBI" id="CHEBI:37565"/>
    </ligand>
</feature>
<dbReference type="GO" id="GO:0006614">
    <property type="term" value="P:SRP-dependent cotranslational protein targeting to membrane"/>
    <property type="evidence" value="ECO:0007669"/>
    <property type="project" value="InterPro"/>
</dbReference>
<keyword evidence="3 9" id="KW-0547">Nucleotide-binding</keyword>
<evidence type="ECO:0000259" key="10">
    <source>
        <dbReference type="PROSITE" id="PS00300"/>
    </source>
</evidence>
<dbReference type="AlphaFoldDB" id="A0A2M8QC27"/>
<dbReference type="SMART" id="SM00962">
    <property type="entry name" value="SRP54"/>
    <property type="match status" value="1"/>
</dbReference>
<dbReference type="GO" id="GO:0005737">
    <property type="term" value="C:cytoplasm"/>
    <property type="evidence" value="ECO:0007669"/>
    <property type="project" value="UniProtKB-SubCell"/>
</dbReference>
<evidence type="ECO:0000313" key="12">
    <source>
        <dbReference type="Proteomes" id="UP000230790"/>
    </source>
</evidence>
<proteinExistence type="inferred from homology"/>
<dbReference type="GO" id="GO:0005525">
    <property type="term" value="F:GTP binding"/>
    <property type="evidence" value="ECO:0007669"/>
    <property type="project" value="UniProtKB-UniRule"/>
</dbReference>
<feature type="binding site" evidence="9">
    <location>
        <begin position="190"/>
        <end position="194"/>
    </location>
    <ligand>
        <name>GTP</name>
        <dbReference type="ChEBI" id="CHEBI:37565"/>
    </ligand>
</feature>
<comment type="function">
    <text evidence="9">Involved in targeting and insertion of nascent membrane proteins into the cytoplasmic membrane. Acts as a receptor for the complex formed by the signal recognition particle (SRP) and the ribosome-nascent chain (RNC).</text>
</comment>
<keyword evidence="4 9" id="KW-0378">Hydrolase</keyword>
<dbReference type="InterPro" id="IPR003593">
    <property type="entry name" value="AAA+_ATPase"/>
</dbReference>
<dbReference type="Gene3D" id="3.40.50.300">
    <property type="entry name" value="P-loop containing nucleotide triphosphate hydrolases"/>
    <property type="match status" value="1"/>
</dbReference>
<comment type="subunit">
    <text evidence="9">Part of the signal recognition particle protein translocation system, which is composed of SRP and FtsY.</text>
</comment>
<evidence type="ECO:0000256" key="1">
    <source>
        <dbReference type="ARBA" id="ARBA00022475"/>
    </source>
</evidence>
<dbReference type="PROSITE" id="PS00300">
    <property type="entry name" value="SRP54"/>
    <property type="match status" value="1"/>
</dbReference>
<evidence type="ECO:0000256" key="8">
    <source>
        <dbReference type="ARBA" id="ARBA00048027"/>
    </source>
</evidence>
<gene>
    <name evidence="9" type="primary">ftsY</name>
    <name evidence="11" type="ORF">CUN48_09155</name>
</gene>
<evidence type="ECO:0000256" key="7">
    <source>
        <dbReference type="ARBA" id="ARBA00023170"/>
    </source>
</evidence>
<comment type="caution">
    <text evidence="11">The sequence shown here is derived from an EMBL/GenBank/DDBJ whole genome shotgun (WGS) entry which is preliminary data.</text>
</comment>
<dbReference type="GO" id="GO:0005886">
    <property type="term" value="C:plasma membrane"/>
    <property type="evidence" value="ECO:0007669"/>
    <property type="project" value="UniProtKB-SubCell"/>
</dbReference>